<dbReference type="EMBL" id="BSXW01000290">
    <property type="protein sequence ID" value="GMF17683.1"/>
    <property type="molecule type" value="Genomic_DNA"/>
</dbReference>
<protein>
    <submittedName>
        <fullName evidence="1">Unnamed protein product</fullName>
    </submittedName>
</protein>
<dbReference type="Proteomes" id="UP001165083">
    <property type="component" value="Unassembled WGS sequence"/>
</dbReference>
<dbReference type="OrthoDB" id="127579at2759"/>
<proteinExistence type="predicted"/>
<evidence type="ECO:0000313" key="1">
    <source>
        <dbReference type="EMBL" id="GMF17683.1"/>
    </source>
</evidence>
<evidence type="ECO:0000313" key="2">
    <source>
        <dbReference type="Proteomes" id="UP001165083"/>
    </source>
</evidence>
<gene>
    <name evidence="1" type="ORF">Plil01_000651000</name>
</gene>
<comment type="caution">
    <text evidence="1">The sequence shown here is derived from an EMBL/GenBank/DDBJ whole genome shotgun (WGS) entry which is preliminary data.</text>
</comment>
<accession>A0A9W6TQF7</accession>
<dbReference type="AlphaFoldDB" id="A0A9W6TQF7"/>
<keyword evidence="2" id="KW-1185">Reference proteome</keyword>
<name>A0A9W6TQF7_9STRA</name>
<sequence length="939" mass="104118">MKRAKISLSIKSEKVHETMEALTHAEDFADAVASIRRYWGADHEHSDAELFAVALQQWENARSGNNAVREFVLQVVACRLEEQLLQWLLQSHWADAVEDIQTVVGDCKDPYFMGDGVELLIPMLDTLVTAAGVRAAACGRNAENRKERIAEAAEKLKMSSFTRSCCVLRSLKACEAKFDDADTWTKFLELPFHLQSRLFNSRNGRAFMDEAEQVIALQQAELAGECETTEGQKLDEEQTQTATALWNLVEQLVELVTARTNSGHDSPVALNDPNAITVTESVMDLEEYFKTKTLVDSHLSDLPLRDDINSLDYEDEKLSAIEQLSRICSLSKSELSLSSDLLEKVLAELSTVEDLNALSIHSSFLLSLQMRLSYCFVDYCNTVKGKFDQRVTRVFNRLEAEDFGHVAPLVSLAVFCPEKIIQQFIRGARTDVLHHNLYLEVLRASPLLLEWNQGAEDGTPTILLALQQALLDITENQDCYDRESQHIISFLSSLVGISCRTSQKQKPPVMKISTLIDNVFIPVCSAEGSISSISMQLNLYTLTQQLLEQFVKANAGDEVGATALKSFFDLALLSLCSSCPNDHRVGILIRERLLLLLKNVMELMSDPVAIVKLEQCQVLLSPSIWTLLGLFNNELGDDGCCKGMEDVMAIEALMQGKSGEELQASAPLPAVISAAQVLLWGLLWGSTLSEYASVEFNKAEIWRLVDAIAKYEFPVSKEAKQTVKGSLLIQSAIAEMMLECGGVLFKAMNTNIIPYLLEYEPIGPQSSPEETIRIPGWATSLLPAQPEMELQQPCRLVSTHLCMKYVAKCWSLSSAASLQLATPPSILVVESLSHVLTALEQSATSSKGTLAGTLFCFQWLCFLISASYEAHLDAVSAWSTVRTQLELLMLQLLHQLGELKEAHSGEATFSQYFVAAWLAYLPVGQLKQVSNFIASRTSN</sequence>
<reference evidence="1" key="1">
    <citation type="submission" date="2023-04" db="EMBL/GenBank/DDBJ databases">
        <title>Phytophthora lilii NBRC 32176.</title>
        <authorList>
            <person name="Ichikawa N."/>
            <person name="Sato H."/>
            <person name="Tonouchi N."/>
        </authorList>
    </citation>
    <scope>NUCLEOTIDE SEQUENCE</scope>
    <source>
        <strain evidence="1">NBRC 32176</strain>
    </source>
</reference>
<organism evidence="1 2">
    <name type="scientific">Phytophthora lilii</name>
    <dbReference type="NCBI Taxonomy" id="2077276"/>
    <lineage>
        <taxon>Eukaryota</taxon>
        <taxon>Sar</taxon>
        <taxon>Stramenopiles</taxon>
        <taxon>Oomycota</taxon>
        <taxon>Peronosporomycetes</taxon>
        <taxon>Peronosporales</taxon>
        <taxon>Peronosporaceae</taxon>
        <taxon>Phytophthora</taxon>
    </lineage>
</organism>